<dbReference type="Pfam" id="PF01797">
    <property type="entry name" value="Y1_Tnp"/>
    <property type="match status" value="1"/>
</dbReference>
<dbReference type="PANTHER" id="PTHR33360:SF2">
    <property type="entry name" value="TRANSPOSASE FOR INSERTION SEQUENCE ELEMENT IS200"/>
    <property type="match status" value="1"/>
</dbReference>
<dbReference type="InterPro" id="IPR002686">
    <property type="entry name" value="Transposase_17"/>
</dbReference>
<proteinExistence type="predicted"/>
<dbReference type="GO" id="GO:0004803">
    <property type="term" value="F:transposase activity"/>
    <property type="evidence" value="ECO:0007669"/>
    <property type="project" value="InterPro"/>
</dbReference>
<comment type="caution">
    <text evidence="2">The sequence shown here is derived from an EMBL/GenBank/DDBJ whole genome shotgun (WGS) entry which is preliminary data.</text>
</comment>
<protein>
    <recommendedName>
        <fullName evidence="1">Transposase IS200-like domain-containing protein</fullName>
    </recommendedName>
</protein>
<dbReference type="Proteomes" id="UP000178943">
    <property type="component" value="Unassembled WGS sequence"/>
</dbReference>
<dbReference type="InterPro" id="IPR036515">
    <property type="entry name" value="Transposase_17_sf"/>
</dbReference>
<dbReference type="GO" id="GO:0003677">
    <property type="term" value="F:DNA binding"/>
    <property type="evidence" value="ECO:0007669"/>
    <property type="project" value="InterPro"/>
</dbReference>
<dbReference type="STRING" id="1817863.A2Y62_02130"/>
<dbReference type="NCBIfam" id="NF033573">
    <property type="entry name" value="transpos_IS200"/>
    <property type="match status" value="1"/>
</dbReference>
<evidence type="ECO:0000313" key="3">
    <source>
        <dbReference type="Proteomes" id="UP000178943"/>
    </source>
</evidence>
<dbReference type="SMART" id="SM01321">
    <property type="entry name" value="Y1_Tnp"/>
    <property type="match status" value="1"/>
</dbReference>
<accession>A0A1F5VJR9</accession>
<dbReference type="AlphaFoldDB" id="A0A1F5VJR9"/>
<evidence type="ECO:0000313" key="2">
    <source>
        <dbReference type="EMBL" id="OGF63666.1"/>
    </source>
</evidence>
<dbReference type="SUPFAM" id="SSF143422">
    <property type="entry name" value="Transposase IS200-like"/>
    <property type="match status" value="1"/>
</dbReference>
<dbReference type="PANTHER" id="PTHR33360">
    <property type="entry name" value="TRANSPOSASE FOR INSERTION SEQUENCE ELEMENT IS200"/>
    <property type="match status" value="1"/>
</dbReference>
<gene>
    <name evidence="2" type="ORF">A2Y62_02130</name>
</gene>
<sequence length="142" mass="16900">MTLKRTSHCVYEAKYHMVWCPKYRKKILIGEIQRRLKEIFQEIASQFSFEIEECVVAEDHVHILISFPPWYSVSKVVGILKSISGSIIFKEFPQIKRKLWAGHLWEEGYFFRTVGEQVTDDVIKKYIKHHSYSQEQLTLFNS</sequence>
<reference evidence="2 3" key="1">
    <citation type="journal article" date="2016" name="Nat. Commun.">
        <title>Thousands of microbial genomes shed light on interconnected biogeochemical processes in an aquifer system.</title>
        <authorList>
            <person name="Anantharaman K."/>
            <person name="Brown C.T."/>
            <person name="Hug L.A."/>
            <person name="Sharon I."/>
            <person name="Castelle C.J."/>
            <person name="Probst A.J."/>
            <person name="Thomas B.C."/>
            <person name="Singh A."/>
            <person name="Wilkins M.J."/>
            <person name="Karaoz U."/>
            <person name="Brodie E.L."/>
            <person name="Williams K.H."/>
            <person name="Hubbard S.S."/>
            <person name="Banfield J.F."/>
        </authorList>
    </citation>
    <scope>NUCLEOTIDE SEQUENCE [LARGE SCALE GENOMIC DNA]</scope>
</reference>
<dbReference type="GO" id="GO:0006313">
    <property type="term" value="P:DNA transposition"/>
    <property type="evidence" value="ECO:0007669"/>
    <property type="project" value="InterPro"/>
</dbReference>
<evidence type="ECO:0000259" key="1">
    <source>
        <dbReference type="SMART" id="SM01321"/>
    </source>
</evidence>
<organism evidence="2 3">
    <name type="scientific">Candidatus Fischerbacteria bacterium RBG_13_37_8</name>
    <dbReference type="NCBI Taxonomy" id="1817863"/>
    <lineage>
        <taxon>Bacteria</taxon>
        <taxon>Candidatus Fischeribacteriota</taxon>
    </lineage>
</organism>
<feature type="domain" description="Transposase IS200-like" evidence="1">
    <location>
        <begin position="10"/>
        <end position="130"/>
    </location>
</feature>
<dbReference type="Gene3D" id="3.30.70.1290">
    <property type="entry name" value="Transposase IS200-like"/>
    <property type="match status" value="1"/>
</dbReference>
<name>A0A1F5VJR9_9BACT</name>
<dbReference type="EMBL" id="MFGW01000155">
    <property type="protein sequence ID" value="OGF63666.1"/>
    <property type="molecule type" value="Genomic_DNA"/>
</dbReference>